<dbReference type="OrthoDB" id="9803188at2"/>
<dbReference type="CDD" id="cd01189">
    <property type="entry name" value="INT_ICEBs1_C_like"/>
    <property type="match status" value="1"/>
</dbReference>
<dbReference type="RefSeq" id="WP_074891798.1">
    <property type="nucleotide sequence ID" value="NZ_FOXO01000043.1"/>
</dbReference>
<comment type="similarity">
    <text evidence="2">Belongs to the 'phage' integrase family.</text>
</comment>
<evidence type="ECO:0000256" key="1">
    <source>
        <dbReference type="ARBA" id="ARBA00003283"/>
    </source>
</evidence>
<dbReference type="PANTHER" id="PTHR30349:SF64">
    <property type="entry name" value="PROPHAGE INTEGRASE INTD-RELATED"/>
    <property type="match status" value="1"/>
</dbReference>
<dbReference type="PANTHER" id="PTHR30349">
    <property type="entry name" value="PHAGE INTEGRASE-RELATED"/>
    <property type="match status" value="1"/>
</dbReference>
<dbReference type="GO" id="GO:0015074">
    <property type="term" value="P:DNA integration"/>
    <property type="evidence" value="ECO:0007669"/>
    <property type="project" value="UniProtKB-KW"/>
</dbReference>
<dbReference type="SUPFAM" id="SSF56349">
    <property type="entry name" value="DNA breaking-rejoining enzymes"/>
    <property type="match status" value="1"/>
</dbReference>
<organism evidence="7 8">
    <name type="scientific">Butyrivibrio proteoclasticus</name>
    <dbReference type="NCBI Taxonomy" id="43305"/>
    <lineage>
        <taxon>Bacteria</taxon>
        <taxon>Bacillati</taxon>
        <taxon>Bacillota</taxon>
        <taxon>Clostridia</taxon>
        <taxon>Lachnospirales</taxon>
        <taxon>Lachnospiraceae</taxon>
        <taxon>Butyrivibrio</taxon>
    </lineage>
</organism>
<name>A0A1I5YAI3_9FIRM</name>
<dbReference type="GO" id="GO:0003677">
    <property type="term" value="F:DNA binding"/>
    <property type="evidence" value="ECO:0007669"/>
    <property type="project" value="UniProtKB-KW"/>
</dbReference>
<keyword evidence="4" id="KW-0238">DNA-binding</keyword>
<dbReference type="InterPro" id="IPR013762">
    <property type="entry name" value="Integrase-like_cat_sf"/>
</dbReference>
<dbReference type="Proteomes" id="UP000182624">
    <property type="component" value="Unassembled WGS sequence"/>
</dbReference>
<dbReference type="AlphaFoldDB" id="A0A1I5YAI3"/>
<sequence>MGKSLNGKELGKGITQRKDGLYQARFTNRFGKRQTIYANTVTEITKKLRDEQYEDEKQINVVTSTITLDEWYDKWITTCKKHCRDTTIRTYGVIYNRLRADLGWRKLNKLNLVILQDAFNKLETDNMRDDCKSVLIDMLNRAVETDLLVKNVAFGINTTIDNDEKAEKRILSDEEISLLLDSTDGDQMHNFFVVALGTGMRMGEILGLNWDCVHFDTGMVEINKTLCYLPNGGVGIYEFHPPKTRAGKRSIPMTSAVKEALLKQKKWKERVAIRHNPRPGMEDLVFCSKTNNPINEANIRGSIRYIVDKINRENPGLNFAPFTPHGLRHTFATKAIARGMQPKVLQKILGHNSLQMTMDLYCHVEDDTLTEAMALMEKVV</sequence>
<feature type="domain" description="Tyr recombinase" evidence="6">
    <location>
        <begin position="166"/>
        <end position="374"/>
    </location>
</feature>
<evidence type="ECO:0000256" key="5">
    <source>
        <dbReference type="ARBA" id="ARBA00023172"/>
    </source>
</evidence>
<dbReference type="InterPro" id="IPR002104">
    <property type="entry name" value="Integrase_catalytic"/>
</dbReference>
<evidence type="ECO:0000313" key="7">
    <source>
        <dbReference type="EMBL" id="SFQ41130.1"/>
    </source>
</evidence>
<dbReference type="InterPro" id="IPR050090">
    <property type="entry name" value="Tyrosine_recombinase_XerCD"/>
</dbReference>
<evidence type="ECO:0000256" key="2">
    <source>
        <dbReference type="ARBA" id="ARBA00008857"/>
    </source>
</evidence>
<evidence type="ECO:0000256" key="4">
    <source>
        <dbReference type="ARBA" id="ARBA00023125"/>
    </source>
</evidence>
<dbReference type="Pfam" id="PF00589">
    <property type="entry name" value="Phage_integrase"/>
    <property type="match status" value="1"/>
</dbReference>
<accession>A0A1I5YAI3</accession>
<keyword evidence="8" id="KW-1185">Reference proteome</keyword>
<evidence type="ECO:0000313" key="8">
    <source>
        <dbReference type="Proteomes" id="UP000182624"/>
    </source>
</evidence>
<reference evidence="8" key="1">
    <citation type="submission" date="2016-10" db="EMBL/GenBank/DDBJ databases">
        <authorList>
            <person name="Varghese N."/>
            <person name="Submissions S."/>
        </authorList>
    </citation>
    <scope>NUCLEOTIDE SEQUENCE [LARGE SCALE GENOMIC DNA]</scope>
    <source>
        <strain evidence="8">P18</strain>
    </source>
</reference>
<dbReference type="Gene3D" id="1.10.443.10">
    <property type="entry name" value="Intergrase catalytic core"/>
    <property type="match status" value="1"/>
</dbReference>
<dbReference type="GO" id="GO:0006310">
    <property type="term" value="P:DNA recombination"/>
    <property type="evidence" value="ECO:0007669"/>
    <property type="project" value="UniProtKB-KW"/>
</dbReference>
<keyword evidence="5" id="KW-0233">DNA recombination</keyword>
<proteinExistence type="inferred from homology"/>
<evidence type="ECO:0000259" key="6">
    <source>
        <dbReference type="PROSITE" id="PS51898"/>
    </source>
</evidence>
<dbReference type="Gene3D" id="1.10.150.130">
    <property type="match status" value="1"/>
</dbReference>
<dbReference type="EMBL" id="FOXO01000043">
    <property type="protein sequence ID" value="SFQ41130.1"/>
    <property type="molecule type" value="Genomic_DNA"/>
</dbReference>
<keyword evidence="3" id="KW-0229">DNA integration</keyword>
<dbReference type="InterPro" id="IPR004107">
    <property type="entry name" value="Integrase_SAM-like_N"/>
</dbReference>
<dbReference type="InterPro" id="IPR010998">
    <property type="entry name" value="Integrase_recombinase_N"/>
</dbReference>
<dbReference type="Gene3D" id="3.30.160.60">
    <property type="entry name" value="Classic Zinc Finger"/>
    <property type="match status" value="1"/>
</dbReference>
<dbReference type="Pfam" id="PF14659">
    <property type="entry name" value="Phage_int_SAM_3"/>
    <property type="match status" value="1"/>
</dbReference>
<evidence type="ECO:0000256" key="3">
    <source>
        <dbReference type="ARBA" id="ARBA00022908"/>
    </source>
</evidence>
<gene>
    <name evidence="7" type="ORF">SAMN04487928_1436</name>
</gene>
<dbReference type="InterPro" id="IPR011010">
    <property type="entry name" value="DNA_brk_join_enz"/>
</dbReference>
<dbReference type="PROSITE" id="PS51898">
    <property type="entry name" value="TYR_RECOMBINASE"/>
    <property type="match status" value="1"/>
</dbReference>
<comment type="function">
    <text evidence="1">Site-specific tyrosine recombinase, which acts by catalyzing the cutting and rejoining of the recombining DNA molecules.</text>
</comment>
<protein>
    <submittedName>
        <fullName evidence="7">DNA binding domain of tn916 integrase</fullName>
    </submittedName>
</protein>